<evidence type="ECO:0000313" key="6">
    <source>
        <dbReference type="EMBL" id="PWD98558.1"/>
    </source>
</evidence>
<sequence>MQEVELRVNLYAVLILLGVFQGLFISIFLLNRKSRKVRRNFFLGLFVLALATIILEILLNYTGLMSRVIFLDNFSEPLVFVIAPLLYLYIHSGVRPDRSIREGVHFIIFGFYLFYSLFYFLQPLEFHAQSYLFSFFPDQWDGKGHSVFNADPLYIRRYLNEILLLHFLVYLFFALRVLFVEYTKRGISFFTLKEHELGSYRNSVIHFTIVLIIFVVVKLRFGRDLGDFFIASYIALMLYFTSFMIIRRSTFFFDSPKKVSEKYGKSSLSDQQKDEISSKLKGLMESEKYFTKNTVSLLSVAERIGETPHRVSQVINEKFEMNFFYWLASYRIEEAKQLLSGKEKEKYKIEEVAEMVGYNSKSSFNKAFKDLVGLTPAGFRDSSGP</sequence>
<keyword evidence="4" id="KW-0812">Transmembrane</keyword>
<protein>
    <recommendedName>
        <fullName evidence="5">HTH araC/xylS-type domain-containing protein</fullName>
    </recommendedName>
</protein>
<dbReference type="InterPro" id="IPR020449">
    <property type="entry name" value="Tscrpt_reg_AraC-type_HTH"/>
</dbReference>
<gene>
    <name evidence="6" type="ORF">DDZ16_15080</name>
</gene>
<dbReference type="PRINTS" id="PR00032">
    <property type="entry name" value="HTHARAC"/>
</dbReference>
<dbReference type="Proteomes" id="UP000244956">
    <property type="component" value="Unassembled WGS sequence"/>
</dbReference>
<dbReference type="SMART" id="SM00342">
    <property type="entry name" value="HTH_ARAC"/>
    <property type="match status" value="1"/>
</dbReference>
<dbReference type="GO" id="GO:0043565">
    <property type="term" value="F:sequence-specific DNA binding"/>
    <property type="evidence" value="ECO:0007669"/>
    <property type="project" value="InterPro"/>
</dbReference>
<dbReference type="Gene3D" id="1.10.10.60">
    <property type="entry name" value="Homeodomain-like"/>
    <property type="match status" value="1"/>
</dbReference>
<dbReference type="PROSITE" id="PS00041">
    <property type="entry name" value="HTH_ARAC_FAMILY_1"/>
    <property type="match status" value="1"/>
</dbReference>
<feature type="transmembrane region" description="Helical" evidence="4">
    <location>
        <begin position="203"/>
        <end position="222"/>
    </location>
</feature>
<dbReference type="PROSITE" id="PS01124">
    <property type="entry name" value="HTH_ARAC_FAMILY_2"/>
    <property type="match status" value="1"/>
</dbReference>
<evidence type="ECO:0000256" key="2">
    <source>
        <dbReference type="ARBA" id="ARBA00023125"/>
    </source>
</evidence>
<dbReference type="Pfam" id="PF12833">
    <property type="entry name" value="HTH_18"/>
    <property type="match status" value="1"/>
</dbReference>
<dbReference type="InterPro" id="IPR018060">
    <property type="entry name" value="HTH_AraC"/>
</dbReference>
<feature type="transmembrane region" description="Helical" evidence="4">
    <location>
        <begin position="74"/>
        <end position="91"/>
    </location>
</feature>
<evidence type="ECO:0000256" key="4">
    <source>
        <dbReference type="SAM" id="Phobius"/>
    </source>
</evidence>
<dbReference type="PANTHER" id="PTHR43280:SF29">
    <property type="entry name" value="ARAC-FAMILY TRANSCRIPTIONAL REGULATOR"/>
    <property type="match status" value="1"/>
</dbReference>
<reference evidence="6 7" key="1">
    <citation type="submission" date="2018-05" db="EMBL/GenBank/DDBJ databases">
        <title>Marinilabilia rubrum sp. nov., isolated from saltern sediment.</title>
        <authorList>
            <person name="Zhang R."/>
        </authorList>
    </citation>
    <scope>NUCLEOTIDE SEQUENCE [LARGE SCALE GENOMIC DNA]</scope>
    <source>
        <strain evidence="6 7">WTE16</strain>
    </source>
</reference>
<organism evidence="6 7">
    <name type="scientific">Marinilabilia rubra</name>
    <dbReference type="NCBI Taxonomy" id="2162893"/>
    <lineage>
        <taxon>Bacteria</taxon>
        <taxon>Pseudomonadati</taxon>
        <taxon>Bacteroidota</taxon>
        <taxon>Bacteroidia</taxon>
        <taxon>Marinilabiliales</taxon>
        <taxon>Marinilabiliaceae</taxon>
        <taxon>Marinilabilia</taxon>
    </lineage>
</organism>
<name>A0A2U2B661_9BACT</name>
<evidence type="ECO:0000313" key="7">
    <source>
        <dbReference type="Proteomes" id="UP000244956"/>
    </source>
</evidence>
<evidence type="ECO:0000256" key="3">
    <source>
        <dbReference type="ARBA" id="ARBA00023163"/>
    </source>
</evidence>
<dbReference type="InterPro" id="IPR018062">
    <property type="entry name" value="HTH_AraC-typ_CS"/>
</dbReference>
<feature type="transmembrane region" description="Helical" evidence="4">
    <location>
        <begin position="42"/>
        <end position="62"/>
    </location>
</feature>
<comment type="caution">
    <text evidence="6">The sequence shown here is derived from an EMBL/GenBank/DDBJ whole genome shotgun (WGS) entry which is preliminary data.</text>
</comment>
<keyword evidence="4" id="KW-1133">Transmembrane helix</keyword>
<dbReference type="EMBL" id="QEWP01000013">
    <property type="protein sequence ID" value="PWD98558.1"/>
    <property type="molecule type" value="Genomic_DNA"/>
</dbReference>
<keyword evidence="2" id="KW-0238">DNA-binding</keyword>
<feature type="domain" description="HTH araC/xylS-type" evidence="5">
    <location>
        <begin position="274"/>
        <end position="382"/>
    </location>
</feature>
<dbReference type="PANTHER" id="PTHR43280">
    <property type="entry name" value="ARAC-FAMILY TRANSCRIPTIONAL REGULATOR"/>
    <property type="match status" value="1"/>
</dbReference>
<proteinExistence type="predicted"/>
<dbReference type="OrthoDB" id="5492415at2"/>
<dbReference type="InterPro" id="IPR009057">
    <property type="entry name" value="Homeodomain-like_sf"/>
</dbReference>
<dbReference type="RefSeq" id="WP_109265311.1">
    <property type="nucleotide sequence ID" value="NZ_QEWP01000013.1"/>
</dbReference>
<feature type="transmembrane region" description="Helical" evidence="4">
    <location>
        <begin position="12"/>
        <end position="30"/>
    </location>
</feature>
<feature type="transmembrane region" description="Helical" evidence="4">
    <location>
        <begin position="162"/>
        <end position="182"/>
    </location>
</feature>
<evidence type="ECO:0000256" key="1">
    <source>
        <dbReference type="ARBA" id="ARBA00023015"/>
    </source>
</evidence>
<feature type="transmembrane region" description="Helical" evidence="4">
    <location>
        <begin position="228"/>
        <end position="246"/>
    </location>
</feature>
<keyword evidence="3" id="KW-0804">Transcription</keyword>
<keyword evidence="1" id="KW-0805">Transcription regulation</keyword>
<dbReference type="SUPFAM" id="SSF46689">
    <property type="entry name" value="Homeodomain-like"/>
    <property type="match status" value="1"/>
</dbReference>
<keyword evidence="4" id="KW-0472">Membrane</keyword>
<accession>A0A2U2B661</accession>
<keyword evidence="7" id="KW-1185">Reference proteome</keyword>
<dbReference type="AlphaFoldDB" id="A0A2U2B661"/>
<evidence type="ECO:0000259" key="5">
    <source>
        <dbReference type="PROSITE" id="PS01124"/>
    </source>
</evidence>
<feature type="transmembrane region" description="Helical" evidence="4">
    <location>
        <begin position="103"/>
        <end position="121"/>
    </location>
</feature>
<dbReference type="GO" id="GO:0003700">
    <property type="term" value="F:DNA-binding transcription factor activity"/>
    <property type="evidence" value="ECO:0007669"/>
    <property type="project" value="InterPro"/>
</dbReference>